<protein>
    <recommendedName>
        <fullName evidence="6">Protein kinase domain-containing protein</fullName>
    </recommendedName>
</protein>
<evidence type="ECO:0000256" key="1">
    <source>
        <dbReference type="ARBA" id="ARBA00022527"/>
    </source>
</evidence>
<dbReference type="GO" id="GO:0005952">
    <property type="term" value="C:cAMP-dependent protein kinase complex"/>
    <property type="evidence" value="ECO:0007669"/>
    <property type="project" value="TreeGrafter"/>
</dbReference>
<evidence type="ECO:0000259" key="6">
    <source>
        <dbReference type="PROSITE" id="PS50011"/>
    </source>
</evidence>
<evidence type="ECO:0000313" key="7">
    <source>
        <dbReference type="EMBL" id="EGR27956.1"/>
    </source>
</evidence>
<dbReference type="OMA" id="FQVRYYA"/>
<dbReference type="GO" id="GO:0004691">
    <property type="term" value="F:cAMP-dependent protein kinase activity"/>
    <property type="evidence" value="ECO:0007669"/>
    <property type="project" value="TreeGrafter"/>
</dbReference>
<dbReference type="STRING" id="857967.G0R3G7"/>
<evidence type="ECO:0000256" key="4">
    <source>
        <dbReference type="ARBA" id="ARBA00022777"/>
    </source>
</evidence>
<keyword evidence="2" id="KW-0808">Transferase</keyword>
<dbReference type="Proteomes" id="UP000008983">
    <property type="component" value="Unassembled WGS sequence"/>
</dbReference>
<dbReference type="PROSITE" id="PS50011">
    <property type="entry name" value="PROTEIN_KINASE_DOM"/>
    <property type="match status" value="1"/>
</dbReference>
<organism evidence="7 8">
    <name type="scientific">Ichthyophthirius multifiliis</name>
    <name type="common">White spot disease agent</name>
    <name type="synonym">Ich</name>
    <dbReference type="NCBI Taxonomy" id="5932"/>
    <lineage>
        <taxon>Eukaryota</taxon>
        <taxon>Sar</taxon>
        <taxon>Alveolata</taxon>
        <taxon>Ciliophora</taxon>
        <taxon>Intramacronucleata</taxon>
        <taxon>Oligohymenophorea</taxon>
        <taxon>Hymenostomatida</taxon>
        <taxon>Ophryoglenina</taxon>
        <taxon>Ichthyophthirius</taxon>
    </lineage>
</organism>
<evidence type="ECO:0000256" key="3">
    <source>
        <dbReference type="ARBA" id="ARBA00022741"/>
    </source>
</evidence>
<dbReference type="PANTHER" id="PTHR24353">
    <property type="entry name" value="CYCLIC NUCLEOTIDE-DEPENDENT PROTEIN KINASE"/>
    <property type="match status" value="1"/>
</dbReference>
<sequence>MQKKIYSINIKQYIYILTYYQYQFYNISIRINKQIFSLKWVSNIFVNQQNIKKHLLQELYVQRNVKFQFIVQHIKFFNYNENYIYLNEYIQGDDMSSQLYDCQNFKITRCQFYIAQLILCLEYLHKNNIIYRDLKPENIMIDKDGYIKLVDMGTCKFLDKNTFGRTQTIIGTAFYMAPEVILAKSYSYYVDLWSLGIISYEFLCGFVPFDFDNQNPSMVYQNIIRKKLQFPYFLQKEKSSY</sequence>
<dbReference type="SMART" id="SM00220">
    <property type="entry name" value="S_TKc"/>
    <property type="match status" value="1"/>
</dbReference>
<gene>
    <name evidence="7" type="ORF">IMG5_185390</name>
</gene>
<dbReference type="InParanoid" id="G0R3G7"/>
<feature type="domain" description="Protein kinase" evidence="6">
    <location>
        <begin position="1"/>
        <end position="241"/>
    </location>
</feature>
<accession>G0R3G7</accession>
<keyword evidence="5" id="KW-0067">ATP-binding</keyword>
<dbReference type="InterPro" id="IPR000719">
    <property type="entry name" value="Prot_kinase_dom"/>
</dbReference>
<dbReference type="GeneID" id="14904061"/>
<dbReference type="OrthoDB" id="100546at2759"/>
<dbReference type="SUPFAM" id="SSF56112">
    <property type="entry name" value="Protein kinase-like (PK-like)"/>
    <property type="match status" value="1"/>
</dbReference>
<dbReference type="EMBL" id="GL984303">
    <property type="protein sequence ID" value="EGR27956.1"/>
    <property type="molecule type" value="Genomic_DNA"/>
</dbReference>
<dbReference type="GO" id="GO:0005524">
    <property type="term" value="F:ATP binding"/>
    <property type="evidence" value="ECO:0007669"/>
    <property type="project" value="UniProtKB-KW"/>
</dbReference>
<dbReference type="Gene3D" id="1.10.510.10">
    <property type="entry name" value="Transferase(Phosphotransferase) domain 1"/>
    <property type="match status" value="1"/>
</dbReference>
<dbReference type="InterPro" id="IPR008271">
    <property type="entry name" value="Ser/Thr_kinase_AS"/>
</dbReference>
<dbReference type="AlphaFoldDB" id="G0R3G7"/>
<dbReference type="PROSITE" id="PS00108">
    <property type="entry name" value="PROTEIN_KINASE_ST"/>
    <property type="match status" value="1"/>
</dbReference>
<proteinExistence type="predicted"/>
<keyword evidence="4" id="KW-0418">Kinase</keyword>
<keyword evidence="8" id="KW-1185">Reference proteome</keyword>
<evidence type="ECO:0000256" key="2">
    <source>
        <dbReference type="ARBA" id="ARBA00022679"/>
    </source>
</evidence>
<dbReference type="PANTHER" id="PTHR24353:SF37">
    <property type="entry name" value="CAMP-DEPENDENT PROTEIN KINASE CATALYTIC SUBUNIT PRKX"/>
    <property type="match status" value="1"/>
</dbReference>
<keyword evidence="1" id="KW-0723">Serine/threonine-protein kinase</keyword>
<dbReference type="InterPro" id="IPR011009">
    <property type="entry name" value="Kinase-like_dom_sf"/>
</dbReference>
<dbReference type="eggNOG" id="KOG0616">
    <property type="taxonomic scope" value="Eukaryota"/>
</dbReference>
<evidence type="ECO:0000256" key="5">
    <source>
        <dbReference type="ARBA" id="ARBA00022840"/>
    </source>
</evidence>
<dbReference type="Gene3D" id="3.30.200.20">
    <property type="entry name" value="Phosphorylase Kinase, domain 1"/>
    <property type="match status" value="1"/>
</dbReference>
<name>G0R3G7_ICHMU</name>
<evidence type="ECO:0000313" key="8">
    <source>
        <dbReference type="Proteomes" id="UP000008983"/>
    </source>
</evidence>
<dbReference type="Pfam" id="PF00069">
    <property type="entry name" value="Pkinase"/>
    <property type="match status" value="1"/>
</dbReference>
<reference evidence="7 8" key="1">
    <citation type="submission" date="2011-07" db="EMBL/GenBank/DDBJ databases">
        <authorList>
            <person name="Coyne R."/>
            <person name="Brami D."/>
            <person name="Johnson J."/>
            <person name="Hostetler J."/>
            <person name="Hannick L."/>
            <person name="Clark T."/>
            <person name="Cassidy-Hanley D."/>
            <person name="Inman J."/>
        </authorList>
    </citation>
    <scope>NUCLEOTIDE SEQUENCE [LARGE SCALE GENOMIC DNA]</scope>
    <source>
        <strain evidence="7 8">G5</strain>
    </source>
</reference>
<dbReference type="RefSeq" id="XP_004027301.1">
    <property type="nucleotide sequence ID" value="XM_004027252.1"/>
</dbReference>
<keyword evidence="3" id="KW-0547">Nucleotide-binding</keyword>